<sequence length="167" mass="19919">MEKIIEKSAKQIKERIEFWFFNYFNKTKKDFNGSELFTLFELLNAELQIELKQRLNLESNEIPVLVLKISESEFIVNTTKKFIRIDSDKMEIINYAEFEWHNGYKSFVVDKEKKIITKHNGHLSEFGLRKRNGEIIYWEIPTGVPGFGFWNVTKKCELIGRKFKLVE</sequence>
<name>A0ABW5LFN7_9FLAO</name>
<proteinExistence type="predicted"/>
<keyword evidence="2" id="KW-1185">Reference proteome</keyword>
<dbReference type="EMBL" id="JBHULE010000010">
    <property type="protein sequence ID" value="MFD2562619.1"/>
    <property type="molecule type" value="Genomic_DNA"/>
</dbReference>
<dbReference type="Proteomes" id="UP001597319">
    <property type="component" value="Unassembled WGS sequence"/>
</dbReference>
<protein>
    <submittedName>
        <fullName evidence="1">Uncharacterized protein</fullName>
    </submittedName>
</protein>
<reference evidence="2" key="1">
    <citation type="journal article" date="2019" name="Int. J. Syst. Evol. Microbiol.">
        <title>The Global Catalogue of Microorganisms (GCM) 10K type strain sequencing project: providing services to taxonomists for standard genome sequencing and annotation.</title>
        <authorList>
            <consortium name="The Broad Institute Genomics Platform"/>
            <consortium name="The Broad Institute Genome Sequencing Center for Infectious Disease"/>
            <person name="Wu L."/>
            <person name="Ma J."/>
        </authorList>
    </citation>
    <scope>NUCLEOTIDE SEQUENCE [LARGE SCALE GENOMIC DNA]</scope>
    <source>
        <strain evidence="2">KCTC 52274</strain>
    </source>
</reference>
<comment type="caution">
    <text evidence="1">The sequence shown here is derived from an EMBL/GenBank/DDBJ whole genome shotgun (WGS) entry which is preliminary data.</text>
</comment>
<dbReference type="RefSeq" id="WP_378291383.1">
    <property type="nucleotide sequence ID" value="NZ_JBHULE010000010.1"/>
</dbReference>
<accession>A0ABW5LFN7</accession>
<evidence type="ECO:0000313" key="1">
    <source>
        <dbReference type="EMBL" id="MFD2562619.1"/>
    </source>
</evidence>
<evidence type="ECO:0000313" key="2">
    <source>
        <dbReference type="Proteomes" id="UP001597319"/>
    </source>
</evidence>
<gene>
    <name evidence="1" type="ORF">ACFSR1_08020</name>
</gene>
<organism evidence="1 2">
    <name type="scientific">Aquimarina rubra</name>
    <dbReference type="NCBI Taxonomy" id="1920033"/>
    <lineage>
        <taxon>Bacteria</taxon>
        <taxon>Pseudomonadati</taxon>
        <taxon>Bacteroidota</taxon>
        <taxon>Flavobacteriia</taxon>
        <taxon>Flavobacteriales</taxon>
        <taxon>Flavobacteriaceae</taxon>
        <taxon>Aquimarina</taxon>
    </lineage>
</organism>